<name>A0A835RTY2_VANPL</name>
<gene>
    <name evidence="3" type="ORF">HPP92_005620</name>
</gene>
<protein>
    <recommendedName>
        <fullName evidence="2">K-box domain-containing protein</fullName>
    </recommendedName>
</protein>
<dbReference type="AlphaFoldDB" id="A0A835RTY2"/>
<evidence type="ECO:0000259" key="2">
    <source>
        <dbReference type="PROSITE" id="PS51297"/>
    </source>
</evidence>
<dbReference type="Pfam" id="PF01486">
    <property type="entry name" value="K-box"/>
    <property type="match status" value="1"/>
</dbReference>
<dbReference type="Proteomes" id="UP000639772">
    <property type="component" value="Unassembled WGS sequence"/>
</dbReference>
<dbReference type="OrthoDB" id="1898716at2759"/>
<feature type="compositionally biased region" description="Polar residues" evidence="1">
    <location>
        <begin position="130"/>
        <end position="143"/>
    </location>
</feature>
<evidence type="ECO:0000313" key="4">
    <source>
        <dbReference type="Proteomes" id="UP000639772"/>
    </source>
</evidence>
<feature type="domain" description="K-box" evidence="2">
    <location>
        <begin position="25"/>
        <end position="115"/>
    </location>
</feature>
<reference evidence="3 4" key="1">
    <citation type="journal article" date="2020" name="Nat. Food">
        <title>A phased Vanilla planifolia genome enables genetic improvement of flavour and production.</title>
        <authorList>
            <person name="Hasing T."/>
            <person name="Tang H."/>
            <person name="Brym M."/>
            <person name="Khazi F."/>
            <person name="Huang T."/>
            <person name="Chambers A.H."/>
        </authorList>
    </citation>
    <scope>NUCLEOTIDE SEQUENCE [LARGE SCALE GENOMIC DNA]</scope>
    <source>
        <tissue evidence="3">Leaf</tissue>
    </source>
</reference>
<dbReference type="InterPro" id="IPR002487">
    <property type="entry name" value="TF_Kbox"/>
</dbReference>
<evidence type="ECO:0000313" key="3">
    <source>
        <dbReference type="EMBL" id="KAG0494626.1"/>
    </source>
</evidence>
<organism evidence="3 4">
    <name type="scientific">Vanilla planifolia</name>
    <name type="common">Vanilla</name>
    <dbReference type="NCBI Taxonomy" id="51239"/>
    <lineage>
        <taxon>Eukaryota</taxon>
        <taxon>Viridiplantae</taxon>
        <taxon>Streptophyta</taxon>
        <taxon>Embryophyta</taxon>
        <taxon>Tracheophyta</taxon>
        <taxon>Spermatophyta</taxon>
        <taxon>Magnoliopsida</taxon>
        <taxon>Liliopsida</taxon>
        <taxon>Asparagales</taxon>
        <taxon>Orchidaceae</taxon>
        <taxon>Vanilloideae</taxon>
        <taxon>Vanilleae</taxon>
        <taxon>Vanilla</taxon>
    </lineage>
</organism>
<dbReference type="GO" id="GO:0003700">
    <property type="term" value="F:DNA-binding transcription factor activity"/>
    <property type="evidence" value="ECO:0007669"/>
    <property type="project" value="InterPro"/>
</dbReference>
<accession>A0A835RTY2</accession>
<sequence length="166" mass="18870">MKGITERNSMHSNNIASVHQPSLNLHLENGSFAALSIQMADASRQIRHMRGEDLQGLTIQELQQLEKTLEVGLSRVMRRKDEQILEQINDIRNKEMQLLKENAWLRHQLADISSIRKQAAVEAEIAFQEDGQSSLSETNLTHSGSRENDDFSDTSLRLGFSFPSRK</sequence>
<dbReference type="EMBL" id="JADCNM010000002">
    <property type="protein sequence ID" value="KAG0494626.1"/>
    <property type="molecule type" value="Genomic_DNA"/>
</dbReference>
<comment type="caution">
    <text evidence="3">The sequence shown here is derived from an EMBL/GenBank/DDBJ whole genome shotgun (WGS) entry which is preliminary data.</text>
</comment>
<dbReference type="PROSITE" id="PS51297">
    <property type="entry name" value="K_BOX"/>
    <property type="match status" value="1"/>
</dbReference>
<proteinExistence type="predicted"/>
<dbReference type="GO" id="GO:0005634">
    <property type="term" value="C:nucleus"/>
    <property type="evidence" value="ECO:0007669"/>
    <property type="project" value="InterPro"/>
</dbReference>
<feature type="region of interest" description="Disordered" evidence="1">
    <location>
        <begin position="128"/>
        <end position="166"/>
    </location>
</feature>
<evidence type="ECO:0000256" key="1">
    <source>
        <dbReference type="SAM" id="MobiDB-lite"/>
    </source>
</evidence>